<dbReference type="RefSeq" id="WP_174560586.1">
    <property type="nucleotide sequence ID" value="NZ_CADDTS010000048.1"/>
</dbReference>
<feature type="compositionally biased region" description="Low complexity" evidence="1">
    <location>
        <begin position="142"/>
        <end position="161"/>
    </location>
</feature>
<reference evidence="3 4" key="1">
    <citation type="submission" date="2020-02" db="EMBL/GenBank/DDBJ databases">
        <authorList>
            <person name="Chaudhuri R."/>
        </authorList>
    </citation>
    <scope>NUCLEOTIDE SEQUENCE [LARGE SCALE GENOMIC DNA]</scope>
    <source>
        <strain evidence="3">SFB21</strain>
    </source>
</reference>
<feature type="region of interest" description="Disordered" evidence="1">
    <location>
        <begin position="119"/>
        <end position="210"/>
    </location>
</feature>
<gene>
    <name evidence="3" type="ORF">SFB21_2802</name>
</gene>
<dbReference type="AlphaFoldDB" id="A0A811GEY1"/>
<feature type="compositionally biased region" description="Polar residues" evidence="1">
    <location>
        <begin position="186"/>
        <end position="197"/>
    </location>
</feature>
<comment type="caution">
    <text evidence="3">The sequence shown here is derived from an EMBL/GenBank/DDBJ whole genome shotgun (WGS) entry which is preliminary data.</text>
</comment>
<organism evidence="3 4">
    <name type="scientific">Acinetobacter bouvetii</name>
    <dbReference type="NCBI Taxonomy" id="202951"/>
    <lineage>
        <taxon>Bacteria</taxon>
        <taxon>Pseudomonadati</taxon>
        <taxon>Pseudomonadota</taxon>
        <taxon>Gammaproteobacteria</taxon>
        <taxon>Moraxellales</taxon>
        <taxon>Moraxellaceae</taxon>
        <taxon>Acinetobacter</taxon>
    </lineage>
</organism>
<protein>
    <submittedName>
        <fullName evidence="3">Uncharacterized protein</fullName>
    </submittedName>
</protein>
<name>A0A811GEY1_9GAMM</name>
<feature type="compositionally biased region" description="Polar residues" evidence="1">
    <location>
        <begin position="162"/>
        <end position="175"/>
    </location>
</feature>
<keyword evidence="2" id="KW-0472">Membrane</keyword>
<dbReference type="EMBL" id="CADDTS010000048">
    <property type="protein sequence ID" value="CAB1221461.1"/>
    <property type="molecule type" value="Genomic_DNA"/>
</dbReference>
<evidence type="ECO:0000256" key="1">
    <source>
        <dbReference type="SAM" id="MobiDB-lite"/>
    </source>
</evidence>
<sequence length="210" mass="23061">MAHQKQTSFRILQATKKNYYPAVGYGMLGFCIGVICSAIVSYSYIHNLKQELENRPALFNISVSEQDISANTQPVSRKIASPSLQPDSQISKPIHEDEHAIEFPQPTESDLSKAFVHPAQAKPDTRKQNSSKHLVQPQPHSSLTQAKTTVTSTSVQKSSLTNKQAEAKNSITEKSPVSVKELEVNETPQASVHTAVTRTPVIQKDSTVTP</sequence>
<evidence type="ECO:0000313" key="4">
    <source>
        <dbReference type="Proteomes" id="UP000489961"/>
    </source>
</evidence>
<evidence type="ECO:0000256" key="2">
    <source>
        <dbReference type="SAM" id="Phobius"/>
    </source>
</evidence>
<feature type="transmembrane region" description="Helical" evidence="2">
    <location>
        <begin position="22"/>
        <end position="45"/>
    </location>
</feature>
<evidence type="ECO:0000313" key="3">
    <source>
        <dbReference type="EMBL" id="CAB1221461.1"/>
    </source>
</evidence>
<keyword evidence="2" id="KW-0812">Transmembrane</keyword>
<accession>A0A811GEY1</accession>
<keyword evidence="2" id="KW-1133">Transmembrane helix</keyword>
<proteinExistence type="predicted"/>
<dbReference type="Proteomes" id="UP000489961">
    <property type="component" value="Unassembled WGS sequence"/>
</dbReference>